<reference evidence="2 3" key="1">
    <citation type="submission" date="2013-02" db="EMBL/GenBank/DDBJ databases">
        <title>Draft Genome Sequence of Streptomyces aurantiacus, Which Produces Setomimycin.</title>
        <authorList>
            <person name="Gruening B.A."/>
            <person name="Praeg A."/>
            <person name="Erxleben A."/>
            <person name="Guenther S."/>
            <person name="Mueller M."/>
        </authorList>
    </citation>
    <scope>NUCLEOTIDE SEQUENCE [LARGE SCALE GENOMIC DNA]</scope>
    <source>
        <strain evidence="2 3">JA 4570</strain>
    </source>
</reference>
<dbReference type="EMBL" id="AOPZ01000067">
    <property type="protein sequence ID" value="EPH45151.1"/>
    <property type="molecule type" value="Genomic_DNA"/>
</dbReference>
<evidence type="ECO:0000256" key="1">
    <source>
        <dbReference type="SAM" id="MobiDB-lite"/>
    </source>
</evidence>
<dbReference type="AlphaFoldDB" id="S3ZNT9"/>
<dbReference type="Proteomes" id="UP000014629">
    <property type="component" value="Unassembled WGS sequence"/>
</dbReference>
<evidence type="ECO:0000313" key="3">
    <source>
        <dbReference type="Proteomes" id="UP000014629"/>
    </source>
</evidence>
<organism evidence="2 3">
    <name type="scientific">Streptomyces aurantiacus JA 4570</name>
    <dbReference type="NCBI Taxonomy" id="1286094"/>
    <lineage>
        <taxon>Bacteria</taxon>
        <taxon>Bacillati</taxon>
        <taxon>Actinomycetota</taxon>
        <taxon>Actinomycetes</taxon>
        <taxon>Kitasatosporales</taxon>
        <taxon>Streptomycetaceae</taxon>
        <taxon>Streptomyces</taxon>
        <taxon>Streptomyces aurantiacus group</taxon>
    </lineage>
</organism>
<proteinExistence type="predicted"/>
<name>S3ZNT9_9ACTN</name>
<comment type="caution">
    <text evidence="2">The sequence shown here is derived from an EMBL/GenBank/DDBJ whole genome shotgun (WGS) entry which is preliminary data.</text>
</comment>
<sequence length="39" mass="4240">MCLASFATPLPPPASASADRPAKVQQQPGRPWRPSLPRR</sequence>
<accession>S3ZNT9</accession>
<keyword evidence="3" id="KW-1185">Reference proteome</keyword>
<feature type="region of interest" description="Disordered" evidence="1">
    <location>
        <begin position="1"/>
        <end position="39"/>
    </location>
</feature>
<evidence type="ECO:0000313" key="2">
    <source>
        <dbReference type="EMBL" id="EPH45151.1"/>
    </source>
</evidence>
<protein>
    <submittedName>
        <fullName evidence="2">Uncharacterized protein</fullName>
    </submittedName>
</protein>
<gene>
    <name evidence="2" type="ORF">STRAU_1779</name>
</gene>